<dbReference type="GO" id="GO:0005524">
    <property type="term" value="F:ATP binding"/>
    <property type="evidence" value="ECO:0007669"/>
    <property type="project" value="InterPro"/>
</dbReference>
<evidence type="ECO:0000313" key="2">
    <source>
        <dbReference type="EMBL" id="GLG89209.1"/>
    </source>
</evidence>
<evidence type="ECO:0000313" key="1">
    <source>
        <dbReference type="EMBL" id="GLG05811.1"/>
    </source>
</evidence>
<dbReference type="Gene3D" id="3.40.50.300">
    <property type="entry name" value="P-loop containing nucleotide triphosphate hydrolases"/>
    <property type="match status" value="1"/>
</dbReference>
<reference evidence="1" key="2">
    <citation type="submission" date="2022-11" db="EMBL/GenBank/DDBJ databases">
        <title>Draft genome sequence of Sellimonas catena strain 12EGH17.</title>
        <authorList>
            <person name="Atsushi H."/>
            <person name="Moriya O."/>
            <person name="Mitsuo S."/>
        </authorList>
    </citation>
    <scope>NUCLEOTIDE SEQUENCE</scope>
    <source>
        <strain evidence="1">12EGH17</strain>
    </source>
</reference>
<dbReference type="InterPro" id="IPR027417">
    <property type="entry name" value="P-loop_NTPase"/>
</dbReference>
<gene>
    <name evidence="1" type="ORF">Selli1_29850</name>
    <name evidence="2" type="ORF">Selli2_06360</name>
</gene>
<dbReference type="PIRSF" id="PIRSF015617">
    <property type="entry name" value="Adensltrnsf_CobA"/>
    <property type="match status" value="1"/>
</dbReference>
<dbReference type="SUPFAM" id="SSF52540">
    <property type="entry name" value="P-loop containing nucleoside triphosphate hydrolases"/>
    <property type="match status" value="1"/>
</dbReference>
<dbReference type="RefSeq" id="WP_243097549.1">
    <property type="nucleotide sequence ID" value="NZ_BSBO01000037.1"/>
</dbReference>
<reference evidence="1" key="1">
    <citation type="submission" date="2022-11" db="EMBL/GenBank/DDBJ databases">
        <title>Draft genome sequence of Sellimonas catena strain 12EGH17.</title>
        <authorList>
            <person name="Hisatomi A."/>
            <person name="Ohkuma M."/>
            <person name="Sakamoto M."/>
        </authorList>
    </citation>
    <scope>NUCLEOTIDE SEQUENCE</scope>
    <source>
        <strain evidence="1">12EGH17</strain>
    </source>
</reference>
<dbReference type="GO" id="GO:0008817">
    <property type="term" value="F:corrinoid adenosyltransferase activity"/>
    <property type="evidence" value="ECO:0007669"/>
    <property type="project" value="InterPro"/>
</dbReference>
<organism evidence="1 3">
    <name type="scientific">Sellimonas catena</name>
    <dbReference type="NCBI Taxonomy" id="2994035"/>
    <lineage>
        <taxon>Bacteria</taxon>
        <taxon>Bacillati</taxon>
        <taxon>Bacillota</taxon>
        <taxon>Clostridia</taxon>
        <taxon>Lachnospirales</taxon>
        <taxon>Lachnospiraceae</taxon>
        <taxon>Sellimonas</taxon>
    </lineage>
</organism>
<keyword evidence="3" id="KW-1185">Reference proteome</keyword>
<accession>A0A9W6C635</accession>
<dbReference type="PANTHER" id="PTHR46638:SF1">
    <property type="entry name" value="CORRINOID ADENOSYLTRANSFERASE"/>
    <property type="match status" value="1"/>
</dbReference>
<reference evidence="2" key="3">
    <citation type="submission" date="2022-11" db="EMBL/GenBank/DDBJ databases">
        <title>Draft genome sequence of Sellimonas catena strain 18CBH55.</title>
        <authorList>
            <person name="Atsushi H."/>
            <person name="Moriya O."/>
            <person name="Mitsuo S."/>
        </authorList>
    </citation>
    <scope>NUCLEOTIDE SEQUENCE</scope>
    <source>
        <strain evidence="2">18CBH55</strain>
    </source>
</reference>
<dbReference type="EMBL" id="BSCH01000003">
    <property type="protein sequence ID" value="GLG89209.1"/>
    <property type="molecule type" value="Genomic_DNA"/>
</dbReference>
<sequence length="176" mass="20141">MDMGQNGLIHIYCGDGKGKTSAAIGMMIRAAGRGKKILLVRFLKNEDSGELFVLDQIPQIERIRMPEGYGFYWTLTDEEKERMKEEYERIWEDIECRAGSCDILVMDEFMAAFGHGLIPGERAISFLKEKPEHLEVVLTGRNPDARILEMADYISEIRAVRHPFERGVPAREGIEY</sequence>
<dbReference type="EMBL" id="BSBO01000037">
    <property type="protein sequence ID" value="GLG05811.1"/>
    <property type="molecule type" value="Genomic_DNA"/>
</dbReference>
<comment type="caution">
    <text evidence="1">The sequence shown here is derived from an EMBL/GenBank/DDBJ whole genome shotgun (WGS) entry which is preliminary data.</text>
</comment>
<dbReference type="PANTHER" id="PTHR46638">
    <property type="entry name" value="CORRINOID ADENOSYLTRANSFERASE"/>
    <property type="match status" value="1"/>
</dbReference>
<evidence type="ECO:0000313" key="3">
    <source>
        <dbReference type="Proteomes" id="UP001145145"/>
    </source>
</evidence>
<proteinExistence type="predicted"/>
<reference evidence="1 3" key="5">
    <citation type="journal article" date="2023" name="Int. J. Syst. Evol. Microbiol.">
        <title>Sellimonas catena sp. nov., isolated from human faeces.</title>
        <authorList>
            <person name="Hisatomi A."/>
            <person name="Ohkuma M."/>
            <person name="Sakamoto M."/>
        </authorList>
    </citation>
    <scope>NUCLEOTIDE SEQUENCE [LARGE SCALE GENOMIC DNA]</scope>
    <source>
        <strain evidence="1 3">12EGH17</strain>
        <strain evidence="2">18CBH55</strain>
    </source>
</reference>
<dbReference type="InterPro" id="IPR003724">
    <property type="entry name" value="CblAdoTrfase_CobA"/>
</dbReference>
<name>A0A9W6C635_9FIRM</name>
<protein>
    <submittedName>
        <fullName evidence="1">Cob(I)alamin adenosyltransferase/cobinamide ATP-dependent adenosyltransferase</fullName>
    </submittedName>
</protein>
<reference evidence="2" key="4">
    <citation type="submission" date="2022-11" db="EMBL/GenBank/DDBJ databases">
        <title>Draft genome sequence of Sellimonas catena strain 18CBH55.</title>
        <authorList>
            <person name="Hisatomi A."/>
            <person name="Ohkuma M."/>
            <person name="Sakamoto M."/>
        </authorList>
    </citation>
    <scope>NUCLEOTIDE SEQUENCE</scope>
    <source>
        <strain evidence="2">18CBH55</strain>
    </source>
</reference>
<dbReference type="Proteomes" id="UP001145145">
    <property type="component" value="Unassembled WGS sequence"/>
</dbReference>
<dbReference type="Proteomes" id="UP001145094">
    <property type="component" value="Unassembled WGS sequence"/>
</dbReference>
<dbReference type="Pfam" id="PF02572">
    <property type="entry name" value="CobA_CobO_BtuR"/>
    <property type="match status" value="1"/>
</dbReference>
<dbReference type="AlphaFoldDB" id="A0A9W6C635"/>
<dbReference type="GO" id="GO:0009236">
    <property type="term" value="P:cobalamin biosynthetic process"/>
    <property type="evidence" value="ECO:0007669"/>
    <property type="project" value="InterPro"/>
</dbReference>